<dbReference type="Pfam" id="PF12464">
    <property type="entry name" value="Mac"/>
    <property type="match status" value="1"/>
</dbReference>
<dbReference type="AlphaFoldDB" id="Q7UE86"/>
<protein>
    <recommendedName>
        <fullName evidence="3">Maltose/galactoside acetyltransferase domain-containing protein</fullName>
    </recommendedName>
</protein>
<evidence type="ECO:0000313" key="5">
    <source>
        <dbReference type="Proteomes" id="UP000001025"/>
    </source>
</evidence>
<feature type="domain" description="Maltose/galactoside acetyltransferase" evidence="3">
    <location>
        <begin position="25"/>
        <end position="59"/>
    </location>
</feature>
<sequence>MTRSQGRLRSWLTRSWLSEMSEKQKMLAGQPCDPADRDLTNERLHVRKSLHVLNNGESDKAGYSLSSRATVR</sequence>
<evidence type="ECO:0000256" key="2">
    <source>
        <dbReference type="ARBA" id="ARBA00022679"/>
    </source>
</evidence>
<dbReference type="EnsemblBacteria" id="CAD79162">
    <property type="protein sequence ID" value="CAD79162"/>
    <property type="gene ID" value="RB11504"/>
</dbReference>
<comment type="similarity">
    <text evidence="1">Belongs to the transferase hexapeptide repeat family.</text>
</comment>
<evidence type="ECO:0000259" key="3">
    <source>
        <dbReference type="Pfam" id="PF12464"/>
    </source>
</evidence>
<keyword evidence="5" id="KW-1185">Reference proteome</keyword>
<keyword evidence="2" id="KW-0808">Transferase</keyword>
<dbReference type="GO" id="GO:0016407">
    <property type="term" value="F:acetyltransferase activity"/>
    <property type="evidence" value="ECO:0007669"/>
    <property type="project" value="InterPro"/>
</dbReference>
<organism evidence="4 5">
    <name type="scientific">Rhodopirellula baltica (strain DSM 10527 / NCIMB 13988 / SH1)</name>
    <dbReference type="NCBI Taxonomy" id="243090"/>
    <lineage>
        <taxon>Bacteria</taxon>
        <taxon>Pseudomonadati</taxon>
        <taxon>Planctomycetota</taxon>
        <taxon>Planctomycetia</taxon>
        <taxon>Pirellulales</taxon>
        <taxon>Pirellulaceae</taxon>
        <taxon>Rhodopirellula</taxon>
    </lineage>
</organism>
<proteinExistence type="inferred from homology"/>
<gene>
    <name evidence="4" type="ordered locus">RB11504</name>
</gene>
<name>Q7UE86_RHOBA</name>
<dbReference type="HOGENOM" id="CLU_2719654_0_0_0"/>
<evidence type="ECO:0000313" key="4">
    <source>
        <dbReference type="EMBL" id="CAD79162.1"/>
    </source>
</evidence>
<dbReference type="PATRIC" id="fig|243090.15.peg.5570"/>
<dbReference type="InterPro" id="IPR024688">
    <property type="entry name" value="Mac_dom"/>
</dbReference>
<dbReference type="EMBL" id="BX294153">
    <property type="protein sequence ID" value="CAD79162.1"/>
    <property type="molecule type" value="Genomic_DNA"/>
</dbReference>
<dbReference type="InParanoid" id="Q7UE86"/>
<reference evidence="4 5" key="1">
    <citation type="journal article" date="2003" name="Proc. Natl. Acad. Sci. U.S.A.">
        <title>Complete genome sequence of the marine planctomycete Pirellula sp. strain 1.</title>
        <authorList>
            <person name="Gloeckner F.O."/>
            <person name="Kube M."/>
            <person name="Bauer M."/>
            <person name="Teeling H."/>
            <person name="Lombardot T."/>
            <person name="Ludwig W."/>
            <person name="Gade D."/>
            <person name="Beck A."/>
            <person name="Borzym K."/>
            <person name="Heitmann K."/>
            <person name="Rabus R."/>
            <person name="Schlesner H."/>
            <person name="Amann R."/>
            <person name="Reinhardt R."/>
        </authorList>
    </citation>
    <scope>NUCLEOTIDE SEQUENCE [LARGE SCALE GENOMIC DNA]</scope>
    <source>
        <strain evidence="5">DSM 10527 / NCIMB 13988 / SH1</strain>
    </source>
</reference>
<dbReference type="KEGG" id="rba:RB11504"/>
<evidence type="ECO:0000256" key="1">
    <source>
        <dbReference type="ARBA" id="ARBA00007274"/>
    </source>
</evidence>
<accession>Q7UE86</accession>
<dbReference type="Proteomes" id="UP000001025">
    <property type="component" value="Chromosome"/>
</dbReference>